<dbReference type="GO" id="GO:0046872">
    <property type="term" value="F:metal ion binding"/>
    <property type="evidence" value="ECO:0007669"/>
    <property type="project" value="UniProtKB-KW"/>
</dbReference>
<feature type="active site" description="Phosphoserine intermediate" evidence="7">
    <location>
        <position position="96"/>
    </location>
</feature>
<keyword evidence="2" id="KW-0597">Phosphoprotein</keyword>
<feature type="binding site" evidence="8">
    <location>
        <position position="50"/>
    </location>
    <ligand>
        <name>Mg(2+)</name>
        <dbReference type="ChEBI" id="CHEBI:18420"/>
    </ligand>
</feature>
<dbReference type="InterPro" id="IPR001952">
    <property type="entry name" value="Alkaline_phosphatase"/>
</dbReference>
<keyword evidence="13" id="KW-1185">Reference proteome</keyword>
<comment type="cofactor">
    <cofactor evidence="8">
        <name>Mg(2+)</name>
        <dbReference type="ChEBI" id="CHEBI:18420"/>
    </cofactor>
    <text evidence="8">Binds 1 Mg(2+) ion.</text>
</comment>
<comment type="similarity">
    <text evidence="1 9">Belongs to the alkaline phosphatase family.</text>
</comment>
<dbReference type="PANTHER" id="PTHR11596:SF5">
    <property type="entry name" value="ALKALINE PHOSPHATASE"/>
    <property type="match status" value="1"/>
</dbReference>
<dbReference type="Gene3D" id="3.40.720.10">
    <property type="entry name" value="Alkaline Phosphatase, subunit A"/>
    <property type="match status" value="1"/>
</dbReference>
<feature type="binding site" evidence="8">
    <location>
        <position position="50"/>
    </location>
    <ligand>
        <name>Zn(2+)</name>
        <dbReference type="ChEBI" id="CHEBI:29105"/>
        <label>2</label>
    </ligand>
</feature>
<dbReference type="AlphaFoldDB" id="A0A1N5TKB3"/>
<keyword evidence="6 8" id="KW-0460">Magnesium</keyword>
<evidence type="ECO:0000256" key="7">
    <source>
        <dbReference type="PIRSR" id="PIRSR601952-1"/>
    </source>
</evidence>
<feature type="binding site" evidence="8">
    <location>
        <position position="149"/>
    </location>
    <ligand>
        <name>Mg(2+)</name>
        <dbReference type="ChEBI" id="CHEBI:18420"/>
    </ligand>
</feature>
<dbReference type="PROSITE" id="PS00123">
    <property type="entry name" value="ALKALINE_PHOSPHATASE"/>
    <property type="match status" value="1"/>
</dbReference>
<name>A0A1N5TKB3_9ACTN</name>
<reference evidence="13" key="1">
    <citation type="submission" date="2016-12" db="EMBL/GenBank/DDBJ databases">
        <authorList>
            <person name="Varghese N."/>
            <person name="Submissions S."/>
        </authorList>
    </citation>
    <scope>NUCLEOTIDE SEQUENCE [LARGE SCALE GENOMIC DNA]</scope>
    <source>
        <strain evidence="13">DSM 45599</strain>
    </source>
</reference>
<feature type="binding site" evidence="8">
    <location>
        <position position="300"/>
    </location>
    <ligand>
        <name>Zn(2+)</name>
        <dbReference type="ChEBI" id="CHEBI:29105"/>
        <label>2</label>
    </ligand>
</feature>
<dbReference type="RefSeq" id="WP_244298302.1">
    <property type="nucleotide sequence ID" value="NZ_FSQT01000001.1"/>
</dbReference>
<keyword evidence="3 8" id="KW-0479">Metal-binding</keyword>
<dbReference type="EMBL" id="FSQT01000001">
    <property type="protein sequence ID" value="SIM48465.1"/>
    <property type="molecule type" value="Genomic_DNA"/>
</dbReference>
<dbReference type="InterPro" id="IPR018299">
    <property type="entry name" value="Alkaline_phosphatase_AS"/>
</dbReference>
<dbReference type="InterPro" id="IPR017850">
    <property type="entry name" value="Alkaline_phosphatase_core_sf"/>
</dbReference>
<evidence type="ECO:0000256" key="5">
    <source>
        <dbReference type="ARBA" id="ARBA00022833"/>
    </source>
</evidence>
<sequence>MTFRSSRWLLAPVVAGAVAAAGLSLVNPITAADAGPAKGKARNVIFINGDGMAAAQREAARLYLAGLDGQLTMDKLPYSGQLTTSPHDPASPITDSAAAATAWATGEKTYNGAISVDVDGNPLPTLGAQAKAAGKATGLVTTAQVTDASPAAFFANTANRSAQDEIARQYLEVTKPDVILGGGEDWWLPAGAAGAYPDKPAEDTSEASKGTKGDLITEAKAKGYQYVSTADQLQAAKGGKLLGLFANEELFQQRPEGEGDVYNPPASLATMTDKALSTLSKNKQGFFLFVEEEGIDEFAHANNGTRMLQALGELEKAVAVARNYAASHPDTLVVVTGDHECGGLTVEDTATSDESGDGISAEDGPFPIKGSSLSFNLDWTTSGHTGADVPSPRSVRWPSSSAASTRTPTCTTCSPRSSPADPPGRALPSRIRDGRALRSAPPDRFAPG</sequence>
<dbReference type="CDD" id="cd16012">
    <property type="entry name" value="ALP"/>
    <property type="match status" value="1"/>
</dbReference>
<dbReference type="PRINTS" id="PR00113">
    <property type="entry name" value="ALKPHPHTASE"/>
</dbReference>
<feature type="chain" id="PRO_5013246745" evidence="11">
    <location>
        <begin position="32"/>
        <end position="448"/>
    </location>
</feature>
<evidence type="ECO:0000256" key="2">
    <source>
        <dbReference type="ARBA" id="ARBA00022553"/>
    </source>
</evidence>
<feature type="binding site" evidence="8">
    <location>
        <position position="296"/>
    </location>
    <ligand>
        <name>Zn(2+)</name>
        <dbReference type="ChEBI" id="CHEBI:29105"/>
        <label>2</label>
    </ligand>
</feature>
<evidence type="ECO:0000313" key="12">
    <source>
        <dbReference type="EMBL" id="SIM48465.1"/>
    </source>
</evidence>
<dbReference type="Proteomes" id="UP000185124">
    <property type="component" value="Unassembled WGS sequence"/>
</dbReference>
<evidence type="ECO:0000256" key="10">
    <source>
        <dbReference type="SAM" id="MobiDB-lite"/>
    </source>
</evidence>
<gene>
    <name evidence="12" type="ORF">SAMN04489832_0207</name>
</gene>
<feature type="region of interest" description="Disordered" evidence="10">
    <location>
        <begin position="384"/>
        <end position="448"/>
    </location>
</feature>
<evidence type="ECO:0000313" key="13">
    <source>
        <dbReference type="Proteomes" id="UP000185124"/>
    </source>
</evidence>
<comment type="cofactor">
    <cofactor evidence="8">
        <name>Zn(2+)</name>
        <dbReference type="ChEBI" id="CHEBI:29105"/>
    </cofactor>
    <text evidence="8">Binds 2 Zn(2+) ions.</text>
</comment>
<evidence type="ECO:0000256" key="6">
    <source>
        <dbReference type="ARBA" id="ARBA00022842"/>
    </source>
</evidence>
<evidence type="ECO:0000256" key="1">
    <source>
        <dbReference type="ARBA" id="ARBA00005984"/>
    </source>
</evidence>
<keyword evidence="11" id="KW-0732">Signal</keyword>
<feature type="compositionally biased region" description="Low complexity" evidence="10">
    <location>
        <begin position="389"/>
        <end position="419"/>
    </location>
</feature>
<evidence type="ECO:0000256" key="3">
    <source>
        <dbReference type="ARBA" id="ARBA00022723"/>
    </source>
</evidence>
<feature type="region of interest" description="Disordered" evidence="10">
    <location>
        <begin position="344"/>
        <end position="366"/>
    </location>
</feature>
<dbReference type="SMART" id="SM00098">
    <property type="entry name" value="alkPPc"/>
    <property type="match status" value="1"/>
</dbReference>
<keyword evidence="5 8" id="KW-0862">Zinc</keyword>
<organism evidence="12 13">
    <name type="scientific">Micromonospora cremea</name>
    <dbReference type="NCBI Taxonomy" id="709881"/>
    <lineage>
        <taxon>Bacteria</taxon>
        <taxon>Bacillati</taxon>
        <taxon>Actinomycetota</taxon>
        <taxon>Actinomycetes</taxon>
        <taxon>Micromonosporales</taxon>
        <taxon>Micromonosporaceae</taxon>
        <taxon>Micromonospora</taxon>
    </lineage>
</organism>
<evidence type="ECO:0000256" key="8">
    <source>
        <dbReference type="PIRSR" id="PIRSR601952-2"/>
    </source>
</evidence>
<protein>
    <submittedName>
        <fullName evidence="12">Alkaline phosphatase</fullName>
    </submittedName>
</protein>
<evidence type="ECO:0000256" key="9">
    <source>
        <dbReference type="RuleBase" id="RU003946"/>
    </source>
</evidence>
<proteinExistence type="inferred from homology"/>
<dbReference type="GO" id="GO:0004035">
    <property type="term" value="F:alkaline phosphatase activity"/>
    <property type="evidence" value="ECO:0007669"/>
    <property type="project" value="TreeGrafter"/>
</dbReference>
<feature type="binding site" evidence="8">
    <location>
        <position position="291"/>
    </location>
    <ligand>
        <name>Mg(2+)</name>
        <dbReference type="ChEBI" id="CHEBI:18420"/>
    </ligand>
</feature>
<evidence type="ECO:0000256" key="11">
    <source>
        <dbReference type="SAM" id="SignalP"/>
    </source>
</evidence>
<feature type="binding site" evidence="8">
    <location>
        <position position="147"/>
    </location>
    <ligand>
        <name>Mg(2+)</name>
        <dbReference type="ChEBI" id="CHEBI:18420"/>
    </ligand>
</feature>
<dbReference type="PANTHER" id="PTHR11596">
    <property type="entry name" value="ALKALINE PHOSPHATASE"/>
    <property type="match status" value="1"/>
</dbReference>
<dbReference type="SUPFAM" id="SSF53649">
    <property type="entry name" value="Alkaline phosphatase-like"/>
    <property type="match status" value="1"/>
</dbReference>
<dbReference type="STRING" id="709881.SAMN04489832_0207"/>
<feature type="signal peptide" evidence="11">
    <location>
        <begin position="1"/>
        <end position="31"/>
    </location>
</feature>
<evidence type="ECO:0000256" key="4">
    <source>
        <dbReference type="ARBA" id="ARBA00022801"/>
    </source>
</evidence>
<dbReference type="Pfam" id="PF00245">
    <property type="entry name" value="Alk_phosphatase"/>
    <property type="match status" value="1"/>
</dbReference>
<keyword evidence="4" id="KW-0378">Hydrolase</keyword>
<feature type="binding site" evidence="8">
    <location>
        <position position="339"/>
    </location>
    <ligand>
        <name>Zn(2+)</name>
        <dbReference type="ChEBI" id="CHEBI:29105"/>
        <label>2</label>
    </ligand>
</feature>
<accession>A0A1N5TKB3</accession>
<feature type="binding site" evidence="8">
    <location>
        <position position="338"/>
    </location>
    <ligand>
        <name>Zn(2+)</name>
        <dbReference type="ChEBI" id="CHEBI:29105"/>
        <label>2</label>
    </ligand>
</feature>